<dbReference type="RefSeq" id="WP_223628139.1">
    <property type="nucleotide sequence ID" value="NZ_JAIQDJ010000002.1"/>
</dbReference>
<feature type="chain" id="PRO_5047054726" evidence="1">
    <location>
        <begin position="22"/>
        <end position="345"/>
    </location>
</feature>
<keyword evidence="3" id="KW-1185">Reference proteome</keyword>
<dbReference type="InterPro" id="IPR002816">
    <property type="entry name" value="TraB/PrgY/GumN_fam"/>
</dbReference>
<evidence type="ECO:0000313" key="3">
    <source>
        <dbReference type="Proteomes" id="UP001430290"/>
    </source>
</evidence>
<gene>
    <name evidence="2" type="ORF">K7B09_06740</name>
</gene>
<evidence type="ECO:0000256" key="1">
    <source>
        <dbReference type="SAM" id="SignalP"/>
    </source>
</evidence>
<keyword evidence="1" id="KW-0732">Signal</keyword>
<proteinExistence type="predicted"/>
<dbReference type="Pfam" id="PF01963">
    <property type="entry name" value="TraB_PrgY_gumN"/>
    <property type="match status" value="1"/>
</dbReference>
<sequence>MRVSGLAVALLVALSLTPLHAQQAQPTPSASAPQSVPNDGIRTEATVVVEGEQPGPGMWIVRKDNHDLYILGTLSPLPAKMQWQSAQVDRVLAQAQEVIRAPYAGFKVDVGWFKGMLLLPKLLGARNNPDDKKLQEVVSPASYARWQVLKSRYIGSDSSVEKWRPIFAAQELYGKAMKKQGLDGNNILAPVINKAIETHHPAVTVVKEEIVITDPKPLLKEWSKTTLDDLACFDKTMTQLETDIDAMRARANAWATGDIAGLRALPPAYQWEACSNAISEAGIGKRLGFGDASRKVEAKWMAAAEAALGKNAVTFATLPLNKMLGSHGYLAQLQSKGYTVIAPDE</sequence>
<feature type="signal peptide" evidence="1">
    <location>
        <begin position="1"/>
        <end position="21"/>
    </location>
</feature>
<name>A0ABS7TDU2_9GAMM</name>
<evidence type="ECO:0000313" key="2">
    <source>
        <dbReference type="EMBL" id="MBZ4186027.1"/>
    </source>
</evidence>
<accession>A0ABS7TDU2</accession>
<reference evidence="2" key="1">
    <citation type="submission" date="2021-09" db="EMBL/GenBank/DDBJ databases">
        <authorList>
            <person name="Wu T."/>
            <person name="Guo S.Z."/>
        </authorList>
    </citation>
    <scope>NUCLEOTIDE SEQUENCE</scope>
    <source>
        <strain evidence="2">RSS-23</strain>
    </source>
</reference>
<dbReference type="EMBL" id="JAIQDJ010000002">
    <property type="protein sequence ID" value="MBZ4186027.1"/>
    <property type="molecule type" value="Genomic_DNA"/>
</dbReference>
<protein>
    <submittedName>
        <fullName evidence="2">TraB/GumN family protein</fullName>
    </submittedName>
</protein>
<comment type="caution">
    <text evidence="2">The sequence shown here is derived from an EMBL/GenBank/DDBJ whole genome shotgun (WGS) entry which is preliminary data.</text>
</comment>
<dbReference type="Proteomes" id="UP001430290">
    <property type="component" value="Unassembled WGS sequence"/>
</dbReference>
<dbReference type="CDD" id="cd14788">
    <property type="entry name" value="GumN"/>
    <property type="match status" value="1"/>
</dbReference>
<organism evidence="2 3">
    <name type="scientific">Thermomonas beijingensis</name>
    <dbReference type="NCBI Taxonomy" id="2872701"/>
    <lineage>
        <taxon>Bacteria</taxon>
        <taxon>Pseudomonadati</taxon>
        <taxon>Pseudomonadota</taxon>
        <taxon>Gammaproteobacteria</taxon>
        <taxon>Lysobacterales</taxon>
        <taxon>Lysobacteraceae</taxon>
        <taxon>Thermomonas</taxon>
    </lineage>
</organism>